<sequence length="419" mass="44223">MHIDFAKTGQWSIPVSDLELHARPVEFFDPVIAASDLALAEKALSALPDRWQRVLWLVDVDGLSPAQAGLILDIAPNAVSALVRRARIGLKKEYLQAYMPVAPTDDCRSLTADISQYVLGSGSLRSRRRVECDLSSCSRCAAVVAELRELGVNRGLLVLLFVPFFVGWEVSLAKIGGIGKAAALAVGESLASSWKVVRAWVAVHTSAVVATGAGLSIVAGGAGLVFPGGDEAARPGVRQQSMAGSMETSPSTWPYPTRPDAETRGFERDRTSGNGRPGGDGRDDAPESARPGVSASAAPIPTVPGATATPTNRAPDQTRSASPAPTVTPITPPPSTPTTSPASPTPPASTPPSTPAPRETQSTPAPTREDAPTQKSPPTQEPAPTADPGPPWFCRAHRAAHRYGHWRCHCYRYAGWHCH</sequence>
<feature type="compositionally biased region" description="Low complexity" evidence="5">
    <location>
        <begin position="320"/>
        <end position="329"/>
    </location>
</feature>
<dbReference type="Pfam" id="PF08281">
    <property type="entry name" value="Sigma70_r4_2"/>
    <property type="match status" value="1"/>
</dbReference>
<evidence type="ECO:0000256" key="4">
    <source>
        <dbReference type="ARBA" id="ARBA00023163"/>
    </source>
</evidence>
<reference evidence="7 8" key="1">
    <citation type="submission" date="2020-07" db="EMBL/GenBank/DDBJ databases">
        <title>Sequencing the genomes of 1000 actinobacteria strains.</title>
        <authorList>
            <person name="Klenk H.-P."/>
        </authorList>
    </citation>
    <scope>NUCLEOTIDE SEQUENCE [LARGE SCALE GENOMIC DNA]</scope>
    <source>
        <strain evidence="7 8">DSM 26341</strain>
    </source>
</reference>
<dbReference type="InterPro" id="IPR036388">
    <property type="entry name" value="WH-like_DNA-bd_sf"/>
</dbReference>
<evidence type="ECO:0000256" key="5">
    <source>
        <dbReference type="SAM" id="MobiDB-lite"/>
    </source>
</evidence>
<dbReference type="Gene3D" id="1.10.10.10">
    <property type="entry name" value="Winged helix-like DNA-binding domain superfamily/Winged helix DNA-binding domain"/>
    <property type="match status" value="1"/>
</dbReference>
<evidence type="ECO:0000259" key="6">
    <source>
        <dbReference type="Pfam" id="PF08281"/>
    </source>
</evidence>
<organism evidence="7 8">
    <name type="scientific">Spelaeicoccus albus</name>
    <dbReference type="NCBI Taxonomy" id="1280376"/>
    <lineage>
        <taxon>Bacteria</taxon>
        <taxon>Bacillati</taxon>
        <taxon>Actinomycetota</taxon>
        <taxon>Actinomycetes</taxon>
        <taxon>Micrococcales</taxon>
        <taxon>Brevibacteriaceae</taxon>
        <taxon>Spelaeicoccus</taxon>
    </lineage>
</organism>
<dbReference type="EMBL" id="JACBZP010000001">
    <property type="protein sequence ID" value="NYI69200.1"/>
    <property type="molecule type" value="Genomic_DNA"/>
</dbReference>
<keyword evidence="2" id="KW-0805">Transcription regulation</keyword>
<keyword evidence="8" id="KW-1185">Reference proteome</keyword>
<protein>
    <recommendedName>
        <fullName evidence="6">RNA polymerase sigma factor 70 region 4 type 2 domain-containing protein</fullName>
    </recommendedName>
</protein>
<gene>
    <name evidence="7" type="ORF">BJY26_003506</name>
</gene>
<feature type="compositionally biased region" description="Polar residues" evidence="5">
    <location>
        <begin position="238"/>
        <end position="254"/>
    </location>
</feature>
<dbReference type="AlphaFoldDB" id="A0A7Z0IJ57"/>
<feature type="compositionally biased region" description="Polar residues" evidence="5">
    <location>
        <begin position="308"/>
        <end position="319"/>
    </location>
</feature>
<evidence type="ECO:0000256" key="3">
    <source>
        <dbReference type="ARBA" id="ARBA00023082"/>
    </source>
</evidence>
<accession>A0A7Z0IJ57</accession>
<dbReference type="Proteomes" id="UP000539111">
    <property type="component" value="Unassembled WGS sequence"/>
</dbReference>
<comment type="similarity">
    <text evidence="1">Belongs to the sigma-70 factor family. ECF subfamily.</text>
</comment>
<feature type="compositionally biased region" description="Pro residues" evidence="5">
    <location>
        <begin position="379"/>
        <end position="390"/>
    </location>
</feature>
<keyword evidence="3" id="KW-0731">Sigma factor</keyword>
<feature type="region of interest" description="Disordered" evidence="5">
    <location>
        <begin position="233"/>
        <end position="390"/>
    </location>
</feature>
<feature type="compositionally biased region" description="Basic and acidic residues" evidence="5">
    <location>
        <begin position="259"/>
        <end position="271"/>
    </location>
</feature>
<comment type="caution">
    <text evidence="7">The sequence shown here is derived from an EMBL/GenBank/DDBJ whole genome shotgun (WGS) entry which is preliminary data.</text>
</comment>
<evidence type="ECO:0000313" key="7">
    <source>
        <dbReference type="EMBL" id="NYI69200.1"/>
    </source>
</evidence>
<name>A0A7Z0IJ57_9MICO</name>
<feature type="domain" description="RNA polymerase sigma factor 70 region 4 type 2" evidence="6">
    <location>
        <begin position="41"/>
        <end position="87"/>
    </location>
</feature>
<evidence type="ECO:0000256" key="2">
    <source>
        <dbReference type="ARBA" id="ARBA00023015"/>
    </source>
</evidence>
<dbReference type="GO" id="GO:0016987">
    <property type="term" value="F:sigma factor activity"/>
    <property type="evidence" value="ECO:0007669"/>
    <property type="project" value="UniProtKB-KW"/>
</dbReference>
<evidence type="ECO:0000256" key="1">
    <source>
        <dbReference type="ARBA" id="ARBA00010641"/>
    </source>
</evidence>
<feature type="compositionally biased region" description="Pro residues" evidence="5">
    <location>
        <begin position="343"/>
        <end position="355"/>
    </location>
</feature>
<dbReference type="InterPro" id="IPR041916">
    <property type="entry name" value="Anti_sigma_zinc_sf"/>
</dbReference>
<dbReference type="GO" id="GO:0006352">
    <property type="term" value="P:DNA-templated transcription initiation"/>
    <property type="evidence" value="ECO:0007669"/>
    <property type="project" value="InterPro"/>
</dbReference>
<dbReference type="SUPFAM" id="SSF88659">
    <property type="entry name" value="Sigma3 and sigma4 domains of RNA polymerase sigma factors"/>
    <property type="match status" value="1"/>
</dbReference>
<dbReference type="InterPro" id="IPR013249">
    <property type="entry name" value="RNA_pol_sigma70_r4_t2"/>
</dbReference>
<evidence type="ECO:0000313" key="8">
    <source>
        <dbReference type="Proteomes" id="UP000539111"/>
    </source>
</evidence>
<dbReference type="GO" id="GO:0003677">
    <property type="term" value="F:DNA binding"/>
    <property type="evidence" value="ECO:0007669"/>
    <property type="project" value="InterPro"/>
</dbReference>
<dbReference type="InterPro" id="IPR013324">
    <property type="entry name" value="RNA_pol_sigma_r3/r4-like"/>
</dbReference>
<proteinExistence type="inferred from homology"/>
<keyword evidence="4" id="KW-0804">Transcription</keyword>
<dbReference type="Gene3D" id="1.10.10.1320">
    <property type="entry name" value="Anti-sigma factor, zinc-finger domain"/>
    <property type="match status" value="1"/>
</dbReference>